<keyword evidence="5" id="KW-0378">Hydrolase</keyword>
<dbReference type="RefSeq" id="WP_193497095.1">
    <property type="nucleotide sequence ID" value="NZ_CP063169.1"/>
</dbReference>
<dbReference type="SUPFAM" id="SSF51445">
    <property type="entry name" value="(Trans)glycosidases"/>
    <property type="match status" value="1"/>
</dbReference>
<dbReference type="PRINTS" id="PR00741">
    <property type="entry name" value="GLHYDRLASE29"/>
</dbReference>
<dbReference type="AlphaFoldDB" id="A0A7M1STY9"/>
<proteinExistence type="inferred from homology"/>
<dbReference type="GO" id="GO:0016139">
    <property type="term" value="P:glycoside catabolic process"/>
    <property type="evidence" value="ECO:0007669"/>
    <property type="project" value="TreeGrafter"/>
</dbReference>
<gene>
    <name evidence="9" type="ORF">IM660_17770</name>
</gene>
<accession>A0A7M1STY9</accession>
<feature type="domain" description="Glycoside hydrolase family 29 N-terminal" evidence="8">
    <location>
        <begin position="5"/>
        <end position="319"/>
    </location>
</feature>
<dbReference type="InterPro" id="IPR017853">
    <property type="entry name" value="GH"/>
</dbReference>
<reference evidence="9 10" key="1">
    <citation type="submission" date="2020-10" db="EMBL/GenBank/DDBJ databases">
        <title>Haloactinobacterium sp. RN3S43, a bacterium isolated from saline soil.</title>
        <authorList>
            <person name="Sun J.-Q."/>
        </authorList>
    </citation>
    <scope>NUCLEOTIDE SEQUENCE [LARGE SCALE GENOMIC DNA]</scope>
    <source>
        <strain evidence="9 10">RN3S43</strain>
    </source>
</reference>
<evidence type="ECO:0000313" key="9">
    <source>
        <dbReference type="EMBL" id="QOR70414.1"/>
    </source>
</evidence>
<evidence type="ECO:0000256" key="4">
    <source>
        <dbReference type="ARBA" id="ARBA00022729"/>
    </source>
</evidence>
<evidence type="ECO:0000256" key="2">
    <source>
        <dbReference type="ARBA" id="ARBA00007951"/>
    </source>
</evidence>
<evidence type="ECO:0000256" key="6">
    <source>
        <dbReference type="ARBA" id="ARBA00023295"/>
    </source>
</evidence>
<organism evidence="9 10">
    <name type="scientific">Ruania alkalisoli</name>
    <dbReference type="NCBI Taxonomy" id="2779775"/>
    <lineage>
        <taxon>Bacteria</taxon>
        <taxon>Bacillati</taxon>
        <taxon>Actinomycetota</taxon>
        <taxon>Actinomycetes</taxon>
        <taxon>Micrococcales</taxon>
        <taxon>Ruaniaceae</taxon>
        <taxon>Ruania</taxon>
    </lineage>
</organism>
<evidence type="ECO:0000313" key="10">
    <source>
        <dbReference type="Proteomes" id="UP000593758"/>
    </source>
</evidence>
<dbReference type="SMART" id="SM00812">
    <property type="entry name" value="Alpha_L_fucos"/>
    <property type="match status" value="1"/>
</dbReference>
<evidence type="ECO:0000256" key="7">
    <source>
        <dbReference type="PIRSR" id="PIRSR001092-1"/>
    </source>
</evidence>
<dbReference type="Pfam" id="PF01120">
    <property type="entry name" value="Alpha_L_fucos"/>
    <property type="match status" value="1"/>
</dbReference>
<dbReference type="EMBL" id="CP063169">
    <property type="protein sequence ID" value="QOR70414.1"/>
    <property type="molecule type" value="Genomic_DNA"/>
</dbReference>
<dbReference type="GO" id="GO:0004560">
    <property type="term" value="F:alpha-L-fucosidase activity"/>
    <property type="evidence" value="ECO:0007669"/>
    <property type="project" value="InterPro"/>
</dbReference>
<dbReference type="EC" id="3.2.1.51" evidence="3"/>
<evidence type="ECO:0000259" key="8">
    <source>
        <dbReference type="Pfam" id="PF01120"/>
    </source>
</evidence>
<dbReference type="InterPro" id="IPR016286">
    <property type="entry name" value="FUC_metazoa-typ"/>
</dbReference>
<protein>
    <recommendedName>
        <fullName evidence="3">alpha-L-fucosidase</fullName>
        <ecNumber evidence="3">3.2.1.51</ecNumber>
    </recommendedName>
</protein>
<evidence type="ECO:0000256" key="1">
    <source>
        <dbReference type="ARBA" id="ARBA00004071"/>
    </source>
</evidence>
<sequence>MAGTSVPAWFTHDRFGMFVHFGVYSALARHEWVMTNERIDPAEYERLARYFDPDLFDADALARAAKDAGMGYVVLTAKHHEGFALYHTALSDYSSAAFCGRDLVAETVEACRRVGLRVGLYYSLIDWHHPDFTIDFQHPLRDRPDAAELNSGRDMDSYRRFLHGQVRELLTGYGQIDYVFYDFTYPWEQDGWVGKGPKDWDAAGLLAMTRELQPGAVVNDRLGIPGDLVTPEQYLPDAPMMTDDGAWQTWEACHTMNGAWGYDRENRNLKSPDLLIRTLIDIVSKNGNFLLNIGPDGRGAITGSDAASLGVLAEWMRLHRQAIVGAGPVAATPAPGTAFTARADRIYVHLLHWPLKHVHLRDLPGSVRYARFLHDGSQLQVRVAGGGRTDANHQLDHITPGEQPAGTVTLQLPAVRPEVAVPVVELFLTED</sequence>
<feature type="site" description="May be important for catalysis" evidence="7">
    <location>
        <position position="253"/>
    </location>
</feature>
<dbReference type="GO" id="GO:0006004">
    <property type="term" value="P:fucose metabolic process"/>
    <property type="evidence" value="ECO:0007669"/>
    <property type="project" value="InterPro"/>
</dbReference>
<dbReference type="PANTHER" id="PTHR10030:SF37">
    <property type="entry name" value="ALPHA-L-FUCOSIDASE-RELATED"/>
    <property type="match status" value="1"/>
</dbReference>
<dbReference type="InterPro" id="IPR057739">
    <property type="entry name" value="Glyco_hydro_29_N"/>
</dbReference>
<name>A0A7M1STY9_9MICO</name>
<comment type="similarity">
    <text evidence="2">Belongs to the glycosyl hydrolase 29 family.</text>
</comment>
<dbReference type="GO" id="GO:0005764">
    <property type="term" value="C:lysosome"/>
    <property type="evidence" value="ECO:0007669"/>
    <property type="project" value="TreeGrafter"/>
</dbReference>
<dbReference type="PANTHER" id="PTHR10030">
    <property type="entry name" value="ALPHA-L-FUCOSIDASE"/>
    <property type="match status" value="1"/>
</dbReference>
<keyword evidence="10" id="KW-1185">Reference proteome</keyword>
<evidence type="ECO:0000256" key="5">
    <source>
        <dbReference type="ARBA" id="ARBA00022801"/>
    </source>
</evidence>
<dbReference type="Proteomes" id="UP000593758">
    <property type="component" value="Chromosome"/>
</dbReference>
<dbReference type="InterPro" id="IPR000933">
    <property type="entry name" value="Glyco_hydro_29"/>
</dbReference>
<dbReference type="Gene3D" id="3.20.20.80">
    <property type="entry name" value="Glycosidases"/>
    <property type="match status" value="1"/>
</dbReference>
<dbReference type="KEGG" id="halt:IM660_17770"/>
<evidence type="ECO:0000256" key="3">
    <source>
        <dbReference type="ARBA" id="ARBA00012662"/>
    </source>
</evidence>
<dbReference type="PIRSF" id="PIRSF001092">
    <property type="entry name" value="Alpha-L-fucosidase"/>
    <property type="match status" value="1"/>
</dbReference>
<comment type="function">
    <text evidence="1">Alpha-L-fucosidase is responsible for hydrolyzing the alpha-1,6-linked fucose joined to the reducing-end N-acetylglucosamine of the carbohydrate moieties of glycoproteins.</text>
</comment>
<keyword evidence="4" id="KW-0732">Signal</keyword>
<keyword evidence="6" id="KW-0326">Glycosidase</keyword>